<proteinExistence type="predicted"/>
<sequence length="458" mass="51383">MSTPSNITVSYIGRFPVSWTPGPAPTDAGTHVSSQPQQTDPRFKDFVARRLAEAKNNNASYQLSPVERADRIKHLLAVQHRIEDTDNYVRITLPKDMAPEELEEHYHYLLQGAITDMQTYLIEPWSIRKGTSNDKDDDESVRDAADRRAQRTVPLWYGGRCVLTGTVKPEGCHILPVRAKHADHNLAWKFIRMFWGAKNIRPVDNGALVVAGKENQNILPLTQTAHALSDTFHFALRPVSHADKPSTQRLFLQVVYLRDPNGQRIDTHWNHRRFGGFCDFRRPPRGVSSAQQMPSQAEPNTDGAAIQHGDVYELSTDDPDNYPLPDVRFLQLQYAAHTLMSSMRAVGALRDIFSGTPPDDNGDDDGVPDHWRTLVEEAQDLGILDEDAAARWCKGFAHQAREDAEREARLEAFFRASQSGGDELSGESHHGDDGHDNSQDRQGKGKGAVDDDNDDDLR</sequence>
<name>A0ABP0CF24_9PEZI</name>
<reference evidence="2 3" key="1">
    <citation type="submission" date="2024-01" db="EMBL/GenBank/DDBJ databases">
        <authorList>
            <person name="Allen C."/>
            <person name="Tagirdzhanova G."/>
        </authorList>
    </citation>
    <scope>NUCLEOTIDE SEQUENCE [LARGE SCALE GENOMIC DNA]</scope>
</reference>
<accession>A0ABP0CF24</accession>
<evidence type="ECO:0008006" key="4">
    <source>
        <dbReference type="Google" id="ProtNLM"/>
    </source>
</evidence>
<protein>
    <recommendedName>
        <fullName evidence="4">HNH nuclease domain-containing protein</fullName>
    </recommendedName>
</protein>
<organism evidence="2 3">
    <name type="scientific">Sporothrix curviconia</name>
    <dbReference type="NCBI Taxonomy" id="1260050"/>
    <lineage>
        <taxon>Eukaryota</taxon>
        <taxon>Fungi</taxon>
        <taxon>Dikarya</taxon>
        <taxon>Ascomycota</taxon>
        <taxon>Pezizomycotina</taxon>
        <taxon>Sordariomycetes</taxon>
        <taxon>Sordariomycetidae</taxon>
        <taxon>Ophiostomatales</taxon>
        <taxon>Ophiostomataceae</taxon>
        <taxon>Sporothrix</taxon>
    </lineage>
</organism>
<keyword evidence="3" id="KW-1185">Reference proteome</keyword>
<feature type="region of interest" description="Disordered" evidence="1">
    <location>
        <begin position="413"/>
        <end position="458"/>
    </location>
</feature>
<gene>
    <name evidence="2" type="ORF">SCUCBS95973_007429</name>
</gene>
<evidence type="ECO:0000313" key="3">
    <source>
        <dbReference type="Proteomes" id="UP001642405"/>
    </source>
</evidence>
<evidence type="ECO:0000256" key="1">
    <source>
        <dbReference type="SAM" id="MobiDB-lite"/>
    </source>
</evidence>
<feature type="compositionally biased region" description="Basic and acidic residues" evidence="1">
    <location>
        <begin position="426"/>
        <end position="449"/>
    </location>
</feature>
<dbReference type="EMBL" id="CAWUHB010000051">
    <property type="protein sequence ID" value="CAK7230011.1"/>
    <property type="molecule type" value="Genomic_DNA"/>
</dbReference>
<feature type="compositionally biased region" description="Polar residues" evidence="1">
    <location>
        <begin position="31"/>
        <end position="40"/>
    </location>
</feature>
<comment type="caution">
    <text evidence="2">The sequence shown here is derived from an EMBL/GenBank/DDBJ whole genome shotgun (WGS) entry which is preliminary data.</text>
</comment>
<dbReference type="Proteomes" id="UP001642405">
    <property type="component" value="Unassembled WGS sequence"/>
</dbReference>
<feature type="region of interest" description="Disordered" evidence="1">
    <location>
        <begin position="20"/>
        <end position="40"/>
    </location>
</feature>
<evidence type="ECO:0000313" key="2">
    <source>
        <dbReference type="EMBL" id="CAK7230011.1"/>
    </source>
</evidence>